<evidence type="ECO:0000313" key="12">
    <source>
        <dbReference type="Proteomes" id="UP000515204"/>
    </source>
</evidence>
<dbReference type="InterPro" id="IPR044868">
    <property type="entry name" value="Rpn13/ADRM1_Pru"/>
</dbReference>
<keyword evidence="12" id="KW-1185">Reference proteome</keyword>
<dbReference type="Pfam" id="PF04683">
    <property type="entry name" value="Rpn13_ADRM1_Pru"/>
    <property type="match status" value="1"/>
</dbReference>
<dbReference type="CDD" id="cd13314">
    <property type="entry name" value="PH_Rpn13"/>
    <property type="match status" value="1"/>
</dbReference>
<dbReference type="Pfam" id="PF16550">
    <property type="entry name" value="RPN13_C"/>
    <property type="match status" value="1"/>
</dbReference>
<dbReference type="Gene3D" id="1.10.2020.20">
    <property type="match status" value="1"/>
</dbReference>
<gene>
    <name evidence="13" type="primary">LOC106745277</name>
</gene>
<dbReference type="GO" id="GO:0008541">
    <property type="term" value="C:proteasome regulatory particle, lid subcomplex"/>
    <property type="evidence" value="ECO:0007669"/>
    <property type="project" value="TreeGrafter"/>
</dbReference>
<dbReference type="PANTHER" id="PTHR12225:SF0">
    <property type="entry name" value="PROTEASOMAL UBIQUITIN RECEPTOR ADRM1"/>
    <property type="match status" value="1"/>
</dbReference>
<evidence type="ECO:0000259" key="10">
    <source>
        <dbReference type="PROSITE" id="PS51916"/>
    </source>
</evidence>
<evidence type="ECO:0000256" key="1">
    <source>
        <dbReference type="ARBA" id="ARBA00004123"/>
    </source>
</evidence>
<feature type="compositionally biased region" description="Acidic residues" evidence="9">
    <location>
        <begin position="391"/>
        <end position="400"/>
    </location>
</feature>
<feature type="region of interest" description="Disordered" evidence="9">
    <location>
        <begin position="354"/>
        <end position="400"/>
    </location>
</feature>
<dbReference type="GO" id="GO:0005737">
    <property type="term" value="C:cytoplasm"/>
    <property type="evidence" value="ECO:0007669"/>
    <property type="project" value="UniProtKB-SubCell"/>
</dbReference>
<dbReference type="Proteomes" id="UP000515204">
    <property type="component" value="Unplaced"/>
</dbReference>
<dbReference type="PROSITE" id="PS51916">
    <property type="entry name" value="DEUBAD"/>
    <property type="match status" value="1"/>
</dbReference>
<evidence type="ECO:0000256" key="5">
    <source>
        <dbReference type="ARBA" id="ARBA00022942"/>
    </source>
</evidence>
<feature type="compositionally biased region" description="Polar residues" evidence="9">
    <location>
        <begin position="124"/>
        <end position="139"/>
    </location>
</feature>
<organism evidence="12 13">
    <name type="scientific">Dinoponera quadriceps</name>
    <name type="common">South American ant</name>
    <dbReference type="NCBI Taxonomy" id="609295"/>
    <lineage>
        <taxon>Eukaryota</taxon>
        <taxon>Metazoa</taxon>
        <taxon>Ecdysozoa</taxon>
        <taxon>Arthropoda</taxon>
        <taxon>Hexapoda</taxon>
        <taxon>Insecta</taxon>
        <taxon>Pterygota</taxon>
        <taxon>Neoptera</taxon>
        <taxon>Endopterygota</taxon>
        <taxon>Hymenoptera</taxon>
        <taxon>Apocrita</taxon>
        <taxon>Aculeata</taxon>
        <taxon>Formicoidea</taxon>
        <taxon>Formicidae</taxon>
        <taxon>Ponerinae</taxon>
        <taxon>Ponerini</taxon>
        <taxon>Dinoponera</taxon>
    </lineage>
</organism>
<evidence type="ECO:0000256" key="3">
    <source>
        <dbReference type="ARBA" id="ARBA00009216"/>
    </source>
</evidence>
<dbReference type="GO" id="GO:0070628">
    <property type="term" value="F:proteasome binding"/>
    <property type="evidence" value="ECO:0007669"/>
    <property type="project" value="TreeGrafter"/>
</dbReference>
<comment type="function">
    <text evidence="7">May function as a proteasomal ubiquitin receptor. May promote the deubiquitinating activity associated with the 26S proteasome.</text>
</comment>
<evidence type="ECO:0000256" key="4">
    <source>
        <dbReference type="ARBA" id="ARBA00022490"/>
    </source>
</evidence>
<dbReference type="InterPro" id="IPR044867">
    <property type="entry name" value="DEUBAD_dom"/>
</dbReference>
<dbReference type="InterPro" id="IPR032368">
    <property type="entry name" value="RPN13_DEUBAD"/>
</dbReference>
<dbReference type="KEGG" id="dqu:106745277"/>
<keyword evidence="13" id="KW-0675">Receptor</keyword>
<feature type="compositionally biased region" description="Low complexity" evidence="9">
    <location>
        <begin position="212"/>
        <end position="240"/>
    </location>
</feature>
<comment type="similarity">
    <text evidence="3">Belongs to the ADRM1 family.</text>
</comment>
<evidence type="ECO:0000256" key="6">
    <source>
        <dbReference type="ARBA" id="ARBA00023242"/>
    </source>
</evidence>
<feature type="region of interest" description="Disordered" evidence="9">
    <location>
        <begin position="122"/>
        <end position="146"/>
    </location>
</feature>
<dbReference type="InterPro" id="IPR038633">
    <property type="entry name" value="Rpn13/ADRM1_Pru_sf"/>
</dbReference>
<dbReference type="InterPro" id="IPR038108">
    <property type="entry name" value="RPN13_DEUBAD_sf"/>
</dbReference>
<comment type="subcellular location">
    <subcellularLocation>
        <location evidence="2">Cytoplasm</location>
    </subcellularLocation>
    <subcellularLocation>
        <location evidence="1">Nucleus</location>
    </subcellularLocation>
</comment>
<dbReference type="Gene3D" id="2.30.29.70">
    <property type="entry name" value="Proteasomal ubiquitin receptor Rpn13/ADRM1"/>
    <property type="match status" value="1"/>
</dbReference>
<name>A0A6P3XDE6_DINQU</name>
<dbReference type="FunFam" id="2.30.29.70:FF:000001">
    <property type="entry name" value="Proteasomal ubiquitin receptor ADRM1"/>
    <property type="match status" value="1"/>
</dbReference>
<feature type="region of interest" description="Disordered" evidence="9">
    <location>
        <begin position="178"/>
        <end position="242"/>
    </location>
</feature>
<dbReference type="AlphaFoldDB" id="A0A6P3XDE6"/>
<keyword evidence="5" id="KW-0647">Proteasome</keyword>
<protein>
    <recommendedName>
        <fullName evidence="8">Proteasomal ubiquitin receptor ADRM1 homolog</fullName>
    </recommendedName>
</protein>
<evidence type="ECO:0000256" key="8">
    <source>
        <dbReference type="ARBA" id="ARBA00070663"/>
    </source>
</evidence>
<evidence type="ECO:0000256" key="9">
    <source>
        <dbReference type="SAM" id="MobiDB-lite"/>
    </source>
</evidence>
<dbReference type="CTD" id="36545"/>
<feature type="compositionally biased region" description="Low complexity" evidence="9">
    <location>
        <begin position="362"/>
        <end position="372"/>
    </location>
</feature>
<feature type="compositionally biased region" description="Low complexity" evidence="9">
    <location>
        <begin position="185"/>
        <end position="205"/>
    </location>
</feature>
<evidence type="ECO:0000313" key="13">
    <source>
        <dbReference type="RefSeq" id="XP_014476218.1"/>
    </source>
</evidence>
<dbReference type="OrthoDB" id="340431at2759"/>
<dbReference type="GO" id="GO:0061133">
    <property type="term" value="F:endopeptidase activator activity"/>
    <property type="evidence" value="ECO:0007669"/>
    <property type="project" value="TreeGrafter"/>
</dbReference>
<dbReference type="PROSITE" id="PS51917">
    <property type="entry name" value="PRU"/>
    <property type="match status" value="1"/>
</dbReference>
<dbReference type="PANTHER" id="PTHR12225">
    <property type="entry name" value="ADHESION REGULATING MOLECULE 1 110 KDA CELL MEMBRANE GLYCOPROTEIN"/>
    <property type="match status" value="1"/>
</dbReference>
<feature type="domain" description="Pru" evidence="11">
    <location>
        <begin position="14"/>
        <end position="128"/>
    </location>
</feature>
<reference evidence="13" key="1">
    <citation type="submission" date="2025-08" db="UniProtKB">
        <authorList>
            <consortium name="RefSeq"/>
        </authorList>
    </citation>
    <scope>IDENTIFICATION</scope>
</reference>
<dbReference type="RefSeq" id="XP_014476218.1">
    <property type="nucleotide sequence ID" value="XM_014620732.1"/>
</dbReference>
<keyword evidence="4" id="KW-0963">Cytoplasm</keyword>
<evidence type="ECO:0000256" key="2">
    <source>
        <dbReference type="ARBA" id="ARBA00004496"/>
    </source>
</evidence>
<keyword evidence="6" id="KW-0539">Nucleus</keyword>
<feature type="domain" description="DEUBAD" evidence="10">
    <location>
        <begin position="239"/>
        <end position="365"/>
    </location>
</feature>
<dbReference type="InterPro" id="IPR006773">
    <property type="entry name" value="Rpn13/ADRM1"/>
</dbReference>
<accession>A0A6P3XDE6</accession>
<evidence type="ECO:0000256" key="7">
    <source>
        <dbReference type="ARBA" id="ARBA00054744"/>
    </source>
</evidence>
<dbReference type="GO" id="GO:0005634">
    <property type="term" value="C:nucleus"/>
    <property type="evidence" value="ECO:0007669"/>
    <property type="project" value="UniProtKB-SubCell"/>
</dbReference>
<evidence type="ECO:0000259" key="11">
    <source>
        <dbReference type="PROSITE" id="PS51917"/>
    </source>
</evidence>
<proteinExistence type="inferred from homology"/>
<sequence>MSSGALFGNTASRGASKNLVEFKAGKMTMKDNKIVYPDTRKGQLYVYQSDDSLMHFCWKDRTSGVVEDDLIIFPDDCEFKHAAQCKTGRVYLLRFKSSSKKFFFWLQDHKTDKDEEYCRKINDVLNNPPTPGSQRSSGANPEGDLQNLLNNMSQQQLIQLFGGVSQIGGLGSLLGTMNRPHGVQSTRASTTTSSTPATTNTSRATHSLTPGSTTESSKSTTAARTPAPSTPSAPTTTGPSNRIQLSDLQNFLSEIPTPPPAEPTVQRGVATELTNAIPAAISTTESLESAMNMHLPPGDNLCTTLSSPQFSQALSMFWSALQSGQAGPVIRQFGLGPDAVNAAASGNIEEFVSALESEAKNGQGQQAQQQQGQDDKSKKQPSSAASPDKKDDDDEGMALD</sequence>
<dbReference type="GeneID" id="106745277"/>